<keyword evidence="1" id="KW-1133">Transmembrane helix</keyword>
<dbReference type="Proteomes" id="UP000054217">
    <property type="component" value="Unassembled WGS sequence"/>
</dbReference>
<evidence type="ECO:0000256" key="1">
    <source>
        <dbReference type="SAM" id="Phobius"/>
    </source>
</evidence>
<keyword evidence="1" id="KW-0472">Membrane</keyword>
<dbReference type="InParanoid" id="A0A0C3NNP1"/>
<name>A0A0C3NNP1_PISTI</name>
<dbReference type="AlphaFoldDB" id="A0A0C3NNP1"/>
<dbReference type="HOGENOM" id="CLU_1949702_0_0_1"/>
<feature type="transmembrane region" description="Helical" evidence="1">
    <location>
        <begin position="6"/>
        <end position="23"/>
    </location>
</feature>
<evidence type="ECO:0000313" key="2">
    <source>
        <dbReference type="EMBL" id="KIO02500.1"/>
    </source>
</evidence>
<gene>
    <name evidence="2" type="ORF">M404DRAFT_649353</name>
</gene>
<protein>
    <submittedName>
        <fullName evidence="2">Uncharacterized protein</fullName>
    </submittedName>
</protein>
<sequence>MDVGRPISSSFFFFFAWFPLRFPRKIVRVQVSPYIMPSSVSTSITFHFLSASLSFLPFFFFFADRDTSHLCMTPSQSTYPQSHAHSNTAYVLPCVACQSQLALHLALHPLFDCSHSTGLDLSLTYPYPP</sequence>
<reference evidence="3" key="2">
    <citation type="submission" date="2015-01" db="EMBL/GenBank/DDBJ databases">
        <title>Evolutionary Origins and Diversification of the Mycorrhizal Mutualists.</title>
        <authorList>
            <consortium name="DOE Joint Genome Institute"/>
            <consortium name="Mycorrhizal Genomics Consortium"/>
            <person name="Kohler A."/>
            <person name="Kuo A."/>
            <person name="Nagy L.G."/>
            <person name="Floudas D."/>
            <person name="Copeland A."/>
            <person name="Barry K.W."/>
            <person name="Cichocki N."/>
            <person name="Veneault-Fourrey C."/>
            <person name="LaButti K."/>
            <person name="Lindquist E.A."/>
            <person name="Lipzen A."/>
            <person name="Lundell T."/>
            <person name="Morin E."/>
            <person name="Murat C."/>
            <person name="Riley R."/>
            <person name="Ohm R."/>
            <person name="Sun H."/>
            <person name="Tunlid A."/>
            <person name="Henrissat B."/>
            <person name="Grigoriev I.V."/>
            <person name="Hibbett D.S."/>
            <person name="Martin F."/>
        </authorList>
    </citation>
    <scope>NUCLEOTIDE SEQUENCE [LARGE SCALE GENOMIC DNA]</scope>
    <source>
        <strain evidence="3">Marx 270</strain>
    </source>
</reference>
<keyword evidence="3" id="KW-1185">Reference proteome</keyword>
<evidence type="ECO:0000313" key="3">
    <source>
        <dbReference type="Proteomes" id="UP000054217"/>
    </source>
</evidence>
<dbReference type="EMBL" id="KN831981">
    <property type="protein sequence ID" value="KIO02500.1"/>
    <property type="molecule type" value="Genomic_DNA"/>
</dbReference>
<accession>A0A0C3NNP1</accession>
<reference evidence="2 3" key="1">
    <citation type="submission" date="2014-04" db="EMBL/GenBank/DDBJ databases">
        <authorList>
            <consortium name="DOE Joint Genome Institute"/>
            <person name="Kuo A."/>
            <person name="Kohler A."/>
            <person name="Costa M.D."/>
            <person name="Nagy L.G."/>
            <person name="Floudas D."/>
            <person name="Copeland A."/>
            <person name="Barry K.W."/>
            <person name="Cichocki N."/>
            <person name="Veneault-Fourrey C."/>
            <person name="LaButti K."/>
            <person name="Lindquist E.A."/>
            <person name="Lipzen A."/>
            <person name="Lundell T."/>
            <person name="Morin E."/>
            <person name="Murat C."/>
            <person name="Sun H."/>
            <person name="Tunlid A."/>
            <person name="Henrissat B."/>
            <person name="Grigoriev I.V."/>
            <person name="Hibbett D.S."/>
            <person name="Martin F."/>
            <person name="Nordberg H.P."/>
            <person name="Cantor M.N."/>
            <person name="Hua S.X."/>
        </authorList>
    </citation>
    <scope>NUCLEOTIDE SEQUENCE [LARGE SCALE GENOMIC DNA]</scope>
    <source>
        <strain evidence="2 3">Marx 270</strain>
    </source>
</reference>
<feature type="transmembrane region" description="Helical" evidence="1">
    <location>
        <begin position="44"/>
        <end position="63"/>
    </location>
</feature>
<proteinExistence type="predicted"/>
<keyword evidence="1" id="KW-0812">Transmembrane</keyword>
<organism evidence="2 3">
    <name type="scientific">Pisolithus tinctorius Marx 270</name>
    <dbReference type="NCBI Taxonomy" id="870435"/>
    <lineage>
        <taxon>Eukaryota</taxon>
        <taxon>Fungi</taxon>
        <taxon>Dikarya</taxon>
        <taxon>Basidiomycota</taxon>
        <taxon>Agaricomycotina</taxon>
        <taxon>Agaricomycetes</taxon>
        <taxon>Agaricomycetidae</taxon>
        <taxon>Boletales</taxon>
        <taxon>Sclerodermatineae</taxon>
        <taxon>Pisolithaceae</taxon>
        <taxon>Pisolithus</taxon>
    </lineage>
</organism>